<accession>A0A6I4IJM6</accession>
<dbReference type="GO" id="GO:0007165">
    <property type="term" value="P:signal transduction"/>
    <property type="evidence" value="ECO:0007669"/>
    <property type="project" value="TreeGrafter"/>
</dbReference>
<dbReference type="GO" id="GO:0004175">
    <property type="term" value="F:endopeptidase activity"/>
    <property type="evidence" value="ECO:0007669"/>
    <property type="project" value="TreeGrafter"/>
</dbReference>
<name>A0A6I4IJM6_9FLAO</name>
<reference evidence="3" key="1">
    <citation type="submission" date="2019-05" db="EMBL/GenBank/DDBJ databases">
        <title>Flavobacterium profundi sp. nov., isolated from a deep-sea seamount.</title>
        <authorList>
            <person name="Zhang D.-C."/>
        </authorList>
    </citation>
    <scope>NUCLEOTIDE SEQUENCE [LARGE SCALE GENOMIC DNA]</scope>
    <source>
        <strain evidence="3">TP390</strain>
    </source>
</reference>
<keyword evidence="3" id="KW-1185">Reference proteome</keyword>
<sequence>MKKKILIIVIVSTFSLSCKNNSSPNLSPTAKGYIDEVITLLENNSVNKNKIDWKRFKTKIYSKATNAQEIKDTYPSIFLAIKEINDKHSYFEPINNTNPINIEKPLPQLKDEIIPHDIGYIRIPYFIGNKNQKDKYIQAILEKIKKQDHLGINGWIVDLRDNFGGNMWPMLLSIEPILGNGNVGYFLNSNSQYESWKLFEGKAYLNDTLVASQENVFQLKNNNPYVAVLINNQTASSGEAISVAFKGRNKTKFFGDSTYGVSTGCKSYTLSDGSRINLAISTFIDRNHIKYGNSIAPDVKCKETKTVEKAIEWINLINTNNKQIIP</sequence>
<dbReference type="SMART" id="SM00245">
    <property type="entry name" value="TSPc"/>
    <property type="match status" value="1"/>
</dbReference>
<evidence type="ECO:0000313" key="2">
    <source>
        <dbReference type="EMBL" id="MVO08131.1"/>
    </source>
</evidence>
<gene>
    <name evidence="2" type="ORF">GOQ30_03000</name>
</gene>
<dbReference type="EMBL" id="WQLW01000002">
    <property type="protein sequence ID" value="MVO08131.1"/>
    <property type="molecule type" value="Genomic_DNA"/>
</dbReference>
<dbReference type="Proteomes" id="UP000431264">
    <property type="component" value="Unassembled WGS sequence"/>
</dbReference>
<evidence type="ECO:0000313" key="3">
    <source>
        <dbReference type="Proteomes" id="UP000431264"/>
    </source>
</evidence>
<dbReference type="Pfam" id="PF03572">
    <property type="entry name" value="Peptidase_S41"/>
    <property type="match status" value="1"/>
</dbReference>
<dbReference type="CDD" id="cd06567">
    <property type="entry name" value="Peptidase_S41"/>
    <property type="match status" value="1"/>
</dbReference>
<dbReference type="InterPro" id="IPR005151">
    <property type="entry name" value="Tail-specific_protease"/>
</dbReference>
<evidence type="ECO:0000259" key="1">
    <source>
        <dbReference type="SMART" id="SM00245"/>
    </source>
</evidence>
<dbReference type="InterPro" id="IPR029045">
    <property type="entry name" value="ClpP/crotonase-like_dom_sf"/>
</dbReference>
<organism evidence="2 3">
    <name type="scientific">Flavobacterium profundi</name>
    <dbReference type="NCBI Taxonomy" id="1774945"/>
    <lineage>
        <taxon>Bacteria</taxon>
        <taxon>Pseudomonadati</taxon>
        <taxon>Bacteroidota</taxon>
        <taxon>Flavobacteriia</taxon>
        <taxon>Flavobacteriales</taxon>
        <taxon>Flavobacteriaceae</taxon>
        <taxon>Flavobacterium</taxon>
    </lineage>
</organism>
<dbReference type="GO" id="GO:0006508">
    <property type="term" value="P:proteolysis"/>
    <property type="evidence" value="ECO:0007669"/>
    <property type="project" value="InterPro"/>
</dbReference>
<dbReference type="PANTHER" id="PTHR32060:SF30">
    <property type="entry name" value="CARBOXY-TERMINAL PROCESSING PROTEASE CTPA"/>
    <property type="match status" value="1"/>
</dbReference>
<dbReference type="AlphaFoldDB" id="A0A6I4IJM6"/>
<dbReference type="GO" id="GO:0008236">
    <property type="term" value="F:serine-type peptidase activity"/>
    <property type="evidence" value="ECO:0007669"/>
    <property type="project" value="InterPro"/>
</dbReference>
<comment type="caution">
    <text evidence="2">The sequence shown here is derived from an EMBL/GenBank/DDBJ whole genome shotgun (WGS) entry which is preliminary data.</text>
</comment>
<feature type="domain" description="Tail specific protease" evidence="1">
    <location>
        <begin position="74"/>
        <end position="302"/>
    </location>
</feature>
<proteinExistence type="predicted"/>
<dbReference type="RefSeq" id="WP_140996532.1">
    <property type="nucleotide sequence ID" value="NZ_VDCZ01000002.1"/>
</dbReference>
<dbReference type="SUPFAM" id="SSF52096">
    <property type="entry name" value="ClpP/crotonase"/>
    <property type="match status" value="1"/>
</dbReference>
<dbReference type="PROSITE" id="PS51257">
    <property type="entry name" value="PROKAR_LIPOPROTEIN"/>
    <property type="match status" value="1"/>
</dbReference>
<protein>
    <recommendedName>
        <fullName evidence="1">Tail specific protease domain-containing protein</fullName>
    </recommendedName>
</protein>
<dbReference type="Gene3D" id="3.90.226.10">
    <property type="entry name" value="2-enoyl-CoA Hydratase, Chain A, domain 1"/>
    <property type="match status" value="1"/>
</dbReference>
<dbReference type="GO" id="GO:0030288">
    <property type="term" value="C:outer membrane-bounded periplasmic space"/>
    <property type="evidence" value="ECO:0007669"/>
    <property type="project" value="TreeGrafter"/>
</dbReference>
<dbReference type="OrthoDB" id="7314861at2"/>
<dbReference type="PANTHER" id="PTHR32060">
    <property type="entry name" value="TAIL-SPECIFIC PROTEASE"/>
    <property type="match status" value="1"/>
</dbReference>